<feature type="domain" description="Pectinesterase catalytic" evidence="5">
    <location>
        <begin position="152"/>
        <end position="216"/>
    </location>
</feature>
<proteinExistence type="inferred from homology"/>
<evidence type="ECO:0000256" key="4">
    <source>
        <dbReference type="SAM" id="MobiDB-lite"/>
    </source>
</evidence>
<evidence type="ECO:0000256" key="1">
    <source>
        <dbReference type="ARBA" id="ARBA00008891"/>
    </source>
</evidence>
<sequence length="554" mass="59152">MLAIALGGGTAAASGPQVHFGPQGHQRRVCVDTPLRLTFDRPPQLGTTGAIRVHLGDSTVVDSIDVADPESSKRTIGGAVSDTGQPHLFTYHPVVVSGDTVTVHLHQRLEYGETYYVTMDPGMVAGFPGVRDPSTWRFTTRAAPPPAGAARLTVAADGSGDFCTVQGAVDAVPLGNQRPVRIDVRAGTYDEIVYVRPDRPHITVSGQDRDRTVIRYANNDRLNGDSARASGGPADVCPLRALPTPDLHNCWRALVGVDAPDFTLENITLRNTTPYGGSQAEAFRGNNQRITLNRVTLESYQDTLRLQGTGFVTDSFIRGDVDFVWGTGSVLVQNSTLESAHAGYVTQVRNDAEHHGNVFVHNRLTRVPGVPDGSVHLGRIQTNRFPYSQAVYLDTAMDAHIAPVGWQITPDDCAQAPNLQDWEYGSTDLAGRPVDTGTRLACSRQVSDTEAARWRDPGFVLGGWVPTTVNATPTGGRGYAVSWTAAPGHAPADRIAVCRVGLPDVACRPGAPTGTAATTGTVALTLPPLPGRYEFRYLTAAGQRAATSNVVTAR</sequence>
<evidence type="ECO:0000313" key="7">
    <source>
        <dbReference type="Proteomes" id="UP000599074"/>
    </source>
</evidence>
<dbReference type="Gene3D" id="2.160.20.10">
    <property type="entry name" value="Single-stranded right-handed beta-helix, Pectin lyase-like"/>
    <property type="match status" value="1"/>
</dbReference>
<gene>
    <name evidence="6" type="ORF">Pme01_43200</name>
</gene>
<reference evidence="6" key="1">
    <citation type="submission" date="2021-01" db="EMBL/GenBank/DDBJ databases">
        <title>Whole genome shotgun sequence of Planosporangium mesophilum NBRC 109066.</title>
        <authorList>
            <person name="Komaki H."/>
            <person name="Tamura T."/>
        </authorList>
    </citation>
    <scope>NUCLEOTIDE SEQUENCE</scope>
    <source>
        <strain evidence="6">NBRC 109066</strain>
    </source>
</reference>
<evidence type="ECO:0000313" key="6">
    <source>
        <dbReference type="EMBL" id="GII24723.1"/>
    </source>
</evidence>
<dbReference type="Pfam" id="PF01095">
    <property type="entry name" value="Pectinesterase"/>
    <property type="match status" value="2"/>
</dbReference>
<dbReference type="SUPFAM" id="SSF51126">
    <property type="entry name" value="Pectin lyase-like"/>
    <property type="match status" value="1"/>
</dbReference>
<dbReference type="InterPro" id="IPR012334">
    <property type="entry name" value="Pectin_lyas_fold"/>
</dbReference>
<evidence type="ECO:0000256" key="2">
    <source>
        <dbReference type="ARBA" id="ARBA00022801"/>
    </source>
</evidence>
<name>A0A8J3X5F8_9ACTN</name>
<feature type="domain" description="Pectinesterase catalytic" evidence="5">
    <location>
        <begin position="253"/>
        <end position="414"/>
    </location>
</feature>
<dbReference type="Proteomes" id="UP000599074">
    <property type="component" value="Unassembled WGS sequence"/>
</dbReference>
<feature type="region of interest" description="Disordered" evidence="4">
    <location>
        <begin position="1"/>
        <end position="25"/>
    </location>
</feature>
<dbReference type="InterPro" id="IPR000070">
    <property type="entry name" value="Pectinesterase_cat"/>
</dbReference>
<accession>A0A8J3X5F8</accession>
<keyword evidence="3" id="KW-0063">Aspartyl esterase</keyword>
<organism evidence="6 7">
    <name type="scientific">Planosporangium mesophilum</name>
    <dbReference type="NCBI Taxonomy" id="689768"/>
    <lineage>
        <taxon>Bacteria</taxon>
        <taxon>Bacillati</taxon>
        <taxon>Actinomycetota</taxon>
        <taxon>Actinomycetes</taxon>
        <taxon>Micromonosporales</taxon>
        <taxon>Micromonosporaceae</taxon>
        <taxon>Planosporangium</taxon>
    </lineage>
</organism>
<dbReference type="PANTHER" id="PTHR31321">
    <property type="entry name" value="ACYL-COA THIOESTER HYDROLASE YBHC-RELATED"/>
    <property type="match status" value="1"/>
</dbReference>
<protein>
    <recommendedName>
        <fullName evidence="5">Pectinesterase catalytic domain-containing protein</fullName>
    </recommendedName>
</protein>
<keyword evidence="7" id="KW-1185">Reference proteome</keyword>
<dbReference type="InterPro" id="IPR011050">
    <property type="entry name" value="Pectin_lyase_fold/virulence"/>
</dbReference>
<dbReference type="AlphaFoldDB" id="A0A8J3X5F8"/>
<dbReference type="GO" id="GO:0030599">
    <property type="term" value="F:pectinesterase activity"/>
    <property type="evidence" value="ECO:0007669"/>
    <property type="project" value="InterPro"/>
</dbReference>
<feature type="compositionally biased region" description="Gly residues" evidence="4">
    <location>
        <begin position="1"/>
        <end position="10"/>
    </location>
</feature>
<comment type="similarity">
    <text evidence="1">Belongs to the pectinesterase family.</text>
</comment>
<keyword evidence="2" id="KW-0378">Hydrolase</keyword>
<dbReference type="PANTHER" id="PTHR31321:SF57">
    <property type="entry name" value="PECTINESTERASE 53-RELATED"/>
    <property type="match status" value="1"/>
</dbReference>
<evidence type="ECO:0000256" key="3">
    <source>
        <dbReference type="ARBA" id="ARBA00023085"/>
    </source>
</evidence>
<evidence type="ECO:0000259" key="5">
    <source>
        <dbReference type="Pfam" id="PF01095"/>
    </source>
</evidence>
<comment type="caution">
    <text evidence="6">The sequence shown here is derived from an EMBL/GenBank/DDBJ whole genome shotgun (WGS) entry which is preliminary data.</text>
</comment>
<dbReference type="GO" id="GO:0042545">
    <property type="term" value="P:cell wall modification"/>
    <property type="evidence" value="ECO:0007669"/>
    <property type="project" value="InterPro"/>
</dbReference>
<dbReference type="EMBL" id="BOON01000040">
    <property type="protein sequence ID" value="GII24723.1"/>
    <property type="molecule type" value="Genomic_DNA"/>
</dbReference>